<evidence type="ECO:0000256" key="3">
    <source>
        <dbReference type="ARBA" id="ARBA00023172"/>
    </source>
</evidence>
<dbReference type="EMBL" id="LHZR01000113">
    <property type="protein sequence ID" value="KXV46173.1"/>
    <property type="molecule type" value="Genomic_DNA"/>
</dbReference>
<reference evidence="7 8" key="1">
    <citation type="submission" date="2015-06" db="EMBL/GenBank/DDBJ databases">
        <title>Improved classification and identification of acetic acid bacteria using matrix-assisted laser desorption/ionization time-of-flight mass spectrometry; Gluconobacter nephelii and Gluconobacter uchimurae are later heterotypic synonyms of Gluconobacter japonicus and Gluconobacter oxydans, respectively.</title>
        <authorList>
            <person name="Li L."/>
            <person name="Cleenwerck I."/>
            <person name="De Vuyst L."/>
            <person name="Vandamme P."/>
        </authorList>
    </citation>
    <scope>NUCLEOTIDE SEQUENCE [LARGE SCALE GENOMIC DNA]</scope>
    <source>
        <strain evidence="7 8">LMG 1768</strain>
    </source>
</reference>
<dbReference type="PATRIC" id="fig|318683.6.peg.740"/>
<keyword evidence="1" id="KW-0229">DNA integration</keyword>
<keyword evidence="3" id="KW-0233">DNA recombination</keyword>
<evidence type="ECO:0000313" key="7">
    <source>
        <dbReference type="EMBL" id="KXV46173.1"/>
    </source>
</evidence>
<feature type="active site" description="O-(5'-phospho-DNA)-serine intermediate" evidence="4 5">
    <location>
        <position position="9"/>
    </location>
</feature>
<dbReference type="OrthoDB" id="2290206at2"/>
<dbReference type="GO" id="GO:0015074">
    <property type="term" value="P:DNA integration"/>
    <property type="evidence" value="ECO:0007669"/>
    <property type="project" value="UniProtKB-KW"/>
</dbReference>
<evidence type="ECO:0000259" key="6">
    <source>
        <dbReference type="PROSITE" id="PS51736"/>
    </source>
</evidence>
<evidence type="ECO:0000313" key="8">
    <source>
        <dbReference type="Proteomes" id="UP000075636"/>
    </source>
</evidence>
<dbReference type="InterPro" id="IPR036162">
    <property type="entry name" value="Resolvase-like_N_sf"/>
</dbReference>
<dbReference type="GO" id="GO:0003677">
    <property type="term" value="F:DNA binding"/>
    <property type="evidence" value="ECO:0007669"/>
    <property type="project" value="UniProtKB-KW"/>
</dbReference>
<comment type="caution">
    <text evidence="7">The sequence shown here is derived from an EMBL/GenBank/DDBJ whole genome shotgun (WGS) entry which is preliminary data.</text>
</comment>
<dbReference type="PROSITE" id="PS00397">
    <property type="entry name" value="RECOMBINASES_1"/>
    <property type="match status" value="1"/>
</dbReference>
<dbReference type="Pfam" id="PF00239">
    <property type="entry name" value="Resolvase"/>
    <property type="match status" value="1"/>
</dbReference>
<protein>
    <recommendedName>
        <fullName evidence="6">Resolvase/invertase-type recombinase catalytic domain-containing protein</fullName>
    </recommendedName>
</protein>
<dbReference type="Proteomes" id="UP000075636">
    <property type="component" value="Unassembled WGS sequence"/>
</dbReference>
<dbReference type="AlphaFoldDB" id="A0A149TEX8"/>
<dbReference type="InterPro" id="IPR006118">
    <property type="entry name" value="Recombinase_CS"/>
</dbReference>
<sequence length="192" mass="21060">MRYGYARVSTTDQDLGSQTVKLTEAGVLHENIFSDIGVSGSKKSRPGLDNLLSVLMPGDEVVVFRMDRLGRSLKNMIELADNLHQQGVTIVSVGEGIRTDQALGRMMLQLFALMAEWERTYIIERINAGVEKAKRFGTKSGRAIGRPRRTGQAVSLALKLIEDGHSHRSAAQIARVSKSSVVRALQREQAAA</sequence>
<evidence type="ECO:0000256" key="2">
    <source>
        <dbReference type="ARBA" id="ARBA00023125"/>
    </source>
</evidence>
<organism evidence="7 8">
    <name type="scientific">Gluconobacter albidus</name>
    <dbReference type="NCBI Taxonomy" id="318683"/>
    <lineage>
        <taxon>Bacteria</taxon>
        <taxon>Pseudomonadati</taxon>
        <taxon>Pseudomonadota</taxon>
        <taxon>Alphaproteobacteria</taxon>
        <taxon>Acetobacterales</taxon>
        <taxon>Acetobacteraceae</taxon>
        <taxon>Gluconobacter</taxon>
    </lineage>
</organism>
<dbReference type="CDD" id="cd03768">
    <property type="entry name" value="SR_ResInv"/>
    <property type="match status" value="1"/>
</dbReference>
<accession>A0A149TEX8</accession>
<evidence type="ECO:0000256" key="5">
    <source>
        <dbReference type="PROSITE-ProRule" id="PRU10137"/>
    </source>
</evidence>
<evidence type="ECO:0000256" key="4">
    <source>
        <dbReference type="PIRSR" id="PIRSR606118-50"/>
    </source>
</evidence>
<dbReference type="PROSITE" id="PS00398">
    <property type="entry name" value="RECOMBINASES_2"/>
    <property type="match status" value="1"/>
</dbReference>
<proteinExistence type="predicted"/>
<dbReference type="PANTHER" id="PTHR30461:SF2">
    <property type="entry name" value="SERINE RECOMBINASE PINE-RELATED"/>
    <property type="match status" value="1"/>
</dbReference>
<dbReference type="Gene3D" id="3.40.50.1390">
    <property type="entry name" value="Resolvase, N-terminal catalytic domain"/>
    <property type="match status" value="1"/>
</dbReference>
<evidence type="ECO:0000256" key="1">
    <source>
        <dbReference type="ARBA" id="ARBA00022908"/>
    </source>
</evidence>
<dbReference type="SMART" id="SM00857">
    <property type="entry name" value="Resolvase"/>
    <property type="match status" value="1"/>
</dbReference>
<name>A0A149TEX8_9PROT</name>
<dbReference type="GO" id="GO:0000150">
    <property type="term" value="F:DNA strand exchange activity"/>
    <property type="evidence" value="ECO:0007669"/>
    <property type="project" value="InterPro"/>
</dbReference>
<dbReference type="PANTHER" id="PTHR30461">
    <property type="entry name" value="DNA-INVERTASE FROM LAMBDOID PROPHAGE"/>
    <property type="match status" value="1"/>
</dbReference>
<dbReference type="PROSITE" id="PS51736">
    <property type="entry name" value="RECOMBINASES_3"/>
    <property type="match status" value="1"/>
</dbReference>
<keyword evidence="2" id="KW-0238">DNA-binding</keyword>
<gene>
    <name evidence="7" type="ORF">AD945_14370</name>
</gene>
<dbReference type="RefSeq" id="WP_062109897.1">
    <property type="nucleotide sequence ID" value="NZ_LHZR01000113.1"/>
</dbReference>
<dbReference type="InterPro" id="IPR006119">
    <property type="entry name" value="Resolv_N"/>
</dbReference>
<dbReference type="InterPro" id="IPR050639">
    <property type="entry name" value="SSR_resolvase"/>
</dbReference>
<feature type="domain" description="Resolvase/invertase-type recombinase catalytic" evidence="6">
    <location>
        <begin position="1"/>
        <end position="137"/>
    </location>
</feature>
<dbReference type="SUPFAM" id="SSF53041">
    <property type="entry name" value="Resolvase-like"/>
    <property type="match status" value="1"/>
</dbReference>